<sequence>MKKIFLAAAFLLPFSVHAQEPFSRKAYMRLAAECDKNKLDSCVTFAIWTRDYMEASDAARAPLEKACNGGNMKGCNVLGNLYLNPYGGLGEDADKARALYRKACKGGYANACTNLQSMDSKGAQTKHALSREERLQKLRNACVLENESACRALQAEPLR</sequence>
<dbReference type="RefSeq" id="WP_115307466.1">
    <property type="nucleotide sequence ID" value="NZ_UGJJ01000001.1"/>
</dbReference>
<dbReference type="GO" id="GO:0008800">
    <property type="term" value="F:beta-lactamase activity"/>
    <property type="evidence" value="ECO:0007669"/>
    <property type="project" value="UniProtKB-EC"/>
</dbReference>
<evidence type="ECO:0000256" key="2">
    <source>
        <dbReference type="ARBA" id="ARBA00022737"/>
    </source>
</evidence>
<dbReference type="Gene3D" id="1.25.40.10">
    <property type="entry name" value="Tetratricopeptide repeat domain"/>
    <property type="match status" value="1"/>
</dbReference>
<dbReference type="PANTHER" id="PTHR13891">
    <property type="entry name" value="CYTOCHROME C OXIDASE ASSEMBLY FACTOR 7"/>
    <property type="match status" value="1"/>
</dbReference>
<keyword evidence="3" id="KW-0732">Signal</keyword>
<reference evidence="4 5" key="1">
    <citation type="submission" date="2018-06" db="EMBL/GenBank/DDBJ databases">
        <authorList>
            <consortium name="Pathogen Informatics"/>
            <person name="Doyle S."/>
        </authorList>
    </citation>
    <scope>NUCLEOTIDE SEQUENCE [LARGE SCALE GENOMIC DNA]</scope>
    <source>
        <strain evidence="4 5">NCTC13336</strain>
    </source>
</reference>
<keyword evidence="2" id="KW-0677">Repeat</keyword>
<dbReference type="SUPFAM" id="SSF81901">
    <property type="entry name" value="HCP-like"/>
    <property type="match status" value="1"/>
</dbReference>
<name>A0A377R1F8_9NEIS</name>
<keyword evidence="5" id="KW-1185">Reference proteome</keyword>
<evidence type="ECO:0000256" key="1">
    <source>
        <dbReference type="ARBA" id="ARBA00008486"/>
    </source>
</evidence>
<dbReference type="Proteomes" id="UP000254293">
    <property type="component" value="Unassembled WGS sequence"/>
</dbReference>
<dbReference type="AlphaFoldDB" id="A0A377R1F8"/>
<accession>A0A377R1F8</accession>
<dbReference type="PANTHER" id="PTHR13891:SF1">
    <property type="entry name" value="CYTOCHROME C OXIDASE ASSEMBLY FACTOR 7"/>
    <property type="match status" value="1"/>
</dbReference>
<comment type="similarity">
    <text evidence="1">Belongs to the hcp beta-lactamase family.</text>
</comment>
<evidence type="ECO:0000256" key="3">
    <source>
        <dbReference type="SAM" id="SignalP"/>
    </source>
</evidence>
<dbReference type="InterPro" id="IPR011990">
    <property type="entry name" value="TPR-like_helical_dom_sf"/>
</dbReference>
<dbReference type="OrthoDB" id="9772133at2"/>
<dbReference type="EMBL" id="UGJJ01000001">
    <property type="protein sequence ID" value="STR00151.1"/>
    <property type="molecule type" value="Genomic_DNA"/>
</dbReference>
<dbReference type="InterPro" id="IPR006597">
    <property type="entry name" value="Sel1-like"/>
</dbReference>
<evidence type="ECO:0000313" key="4">
    <source>
        <dbReference type="EMBL" id="STR00151.1"/>
    </source>
</evidence>
<keyword evidence="4" id="KW-0378">Hydrolase</keyword>
<dbReference type="SMART" id="SM00671">
    <property type="entry name" value="SEL1"/>
    <property type="match status" value="1"/>
</dbReference>
<protein>
    <submittedName>
        <fullName evidence="4">Beta-lactamase hcpA</fullName>
        <ecNumber evidence="4">3.5.2.6</ecNumber>
    </submittedName>
</protein>
<gene>
    <name evidence="4" type="primary">hcpA</name>
    <name evidence="4" type="ORF">NCTC13336_00348</name>
</gene>
<proteinExistence type="inferred from homology"/>
<dbReference type="InterPro" id="IPR040239">
    <property type="entry name" value="HcpB-like"/>
</dbReference>
<evidence type="ECO:0000313" key="5">
    <source>
        <dbReference type="Proteomes" id="UP000254293"/>
    </source>
</evidence>
<dbReference type="EC" id="3.5.2.6" evidence="4"/>
<feature type="chain" id="PRO_5039922646" evidence="3">
    <location>
        <begin position="19"/>
        <end position="159"/>
    </location>
</feature>
<organism evidence="4 5">
    <name type="scientific">Kingella potus</name>
    <dbReference type="NCBI Taxonomy" id="265175"/>
    <lineage>
        <taxon>Bacteria</taxon>
        <taxon>Pseudomonadati</taxon>
        <taxon>Pseudomonadota</taxon>
        <taxon>Betaproteobacteria</taxon>
        <taxon>Neisseriales</taxon>
        <taxon>Neisseriaceae</taxon>
        <taxon>Kingella</taxon>
    </lineage>
</organism>
<feature type="signal peptide" evidence="3">
    <location>
        <begin position="1"/>
        <end position="18"/>
    </location>
</feature>